<keyword evidence="10" id="KW-1185">Reference proteome</keyword>
<dbReference type="GO" id="GO:0032196">
    <property type="term" value="P:transposition"/>
    <property type="evidence" value="ECO:0007669"/>
    <property type="project" value="UniProtKB-KW"/>
</dbReference>
<dbReference type="InterPro" id="IPR036397">
    <property type="entry name" value="RNaseH_sf"/>
</dbReference>
<dbReference type="NCBIfam" id="NF033546">
    <property type="entry name" value="transpos_IS21"/>
    <property type="match status" value="1"/>
</dbReference>
<dbReference type="InterPro" id="IPR009057">
    <property type="entry name" value="Homeodomain-like_sf"/>
</dbReference>
<dbReference type="Pfam" id="PF00665">
    <property type="entry name" value="rve"/>
    <property type="match status" value="1"/>
</dbReference>
<dbReference type="Gene3D" id="3.30.420.10">
    <property type="entry name" value="Ribonuclease H-like superfamily/Ribonuclease H"/>
    <property type="match status" value="1"/>
</dbReference>
<dbReference type="InterPro" id="IPR017894">
    <property type="entry name" value="HTH_IS21_transposase_type"/>
</dbReference>
<keyword evidence="3" id="KW-0238">DNA-binding</keyword>
<dbReference type="PROSITE" id="PS50994">
    <property type="entry name" value="INTEGRASE"/>
    <property type="match status" value="1"/>
</dbReference>
<evidence type="ECO:0000259" key="5">
    <source>
        <dbReference type="PROSITE" id="PS50531"/>
    </source>
</evidence>
<dbReference type="PANTHER" id="PTHR35004">
    <property type="entry name" value="TRANSPOSASE RV3428C-RELATED"/>
    <property type="match status" value="1"/>
</dbReference>
<gene>
    <name evidence="8" type="ORF">EHV23_01415</name>
    <name evidence="9" type="ORF">EHV23_03165</name>
    <name evidence="7" type="ORF">EHV23_10335</name>
</gene>
<evidence type="ECO:0000256" key="2">
    <source>
        <dbReference type="ARBA" id="ARBA00022578"/>
    </source>
</evidence>
<name>A0A3R8MRP5_9BURK</name>
<reference evidence="8 10" key="1">
    <citation type="submission" date="2018-11" db="EMBL/GenBank/DDBJ databases">
        <title>Genome sequencing of Lautropia sp. KCOM 2505 (= ChDC F240).</title>
        <authorList>
            <person name="Kook J.-K."/>
            <person name="Park S.-N."/>
            <person name="Lim Y.K."/>
        </authorList>
    </citation>
    <scope>NUCLEOTIDE SEQUENCE [LARGE SCALE GENOMIC DNA]</scope>
    <source>
        <strain evidence="8 10">KCOM 2505</strain>
    </source>
</reference>
<evidence type="ECO:0000259" key="6">
    <source>
        <dbReference type="PROSITE" id="PS50994"/>
    </source>
</evidence>
<organism evidence="8 10">
    <name type="scientific">Lautropia dentalis</name>
    <dbReference type="NCBI Taxonomy" id="2490857"/>
    <lineage>
        <taxon>Bacteria</taxon>
        <taxon>Pseudomonadati</taxon>
        <taxon>Pseudomonadota</taxon>
        <taxon>Betaproteobacteria</taxon>
        <taxon>Burkholderiales</taxon>
        <taxon>Burkholderiaceae</taxon>
        <taxon>Lautropia</taxon>
    </lineage>
</organism>
<evidence type="ECO:0000313" key="9">
    <source>
        <dbReference type="EMBL" id="RRN45250.1"/>
    </source>
</evidence>
<dbReference type="OrthoDB" id="3542865at2"/>
<dbReference type="InterPro" id="IPR001584">
    <property type="entry name" value="Integrase_cat-core"/>
</dbReference>
<evidence type="ECO:0000256" key="3">
    <source>
        <dbReference type="ARBA" id="ARBA00023125"/>
    </source>
</evidence>
<evidence type="ECO:0000313" key="10">
    <source>
        <dbReference type="Proteomes" id="UP000270261"/>
    </source>
</evidence>
<dbReference type="Gene3D" id="1.10.10.60">
    <property type="entry name" value="Homeodomain-like"/>
    <property type="match status" value="1"/>
</dbReference>
<dbReference type="InterPro" id="IPR025246">
    <property type="entry name" value="IS30-like_HTH"/>
</dbReference>
<dbReference type="GO" id="GO:0006310">
    <property type="term" value="P:DNA recombination"/>
    <property type="evidence" value="ECO:0007669"/>
    <property type="project" value="UniProtKB-KW"/>
</dbReference>
<dbReference type="EMBL" id="RRUE01000002">
    <property type="protein sequence ID" value="RRN43803.1"/>
    <property type="molecule type" value="Genomic_DNA"/>
</dbReference>
<feature type="domain" description="Integrase catalytic" evidence="6">
    <location>
        <begin position="115"/>
        <end position="295"/>
    </location>
</feature>
<proteinExistence type="inferred from homology"/>
<dbReference type="PROSITE" id="PS50531">
    <property type="entry name" value="HTH_IS21"/>
    <property type="match status" value="1"/>
</dbReference>
<keyword evidence="2" id="KW-0815">Transposition</keyword>
<dbReference type="SUPFAM" id="SSF46689">
    <property type="entry name" value="Homeodomain-like"/>
    <property type="match status" value="1"/>
</dbReference>
<evidence type="ECO:0000313" key="8">
    <source>
        <dbReference type="EMBL" id="RRN44959.1"/>
    </source>
</evidence>
<dbReference type="AlphaFoldDB" id="A0A3R8MRP5"/>
<dbReference type="InterPro" id="IPR012337">
    <property type="entry name" value="RNaseH-like_sf"/>
</dbReference>
<protein>
    <submittedName>
        <fullName evidence="8">IS21 family transposase</fullName>
    </submittedName>
</protein>
<dbReference type="EMBL" id="RRUE01000001">
    <property type="protein sequence ID" value="RRN45250.1"/>
    <property type="molecule type" value="Genomic_DNA"/>
</dbReference>
<keyword evidence="4" id="KW-0233">DNA recombination</keyword>
<dbReference type="RefSeq" id="WP_125094390.1">
    <property type="nucleotide sequence ID" value="NZ_RRUE01000001.1"/>
</dbReference>
<evidence type="ECO:0000256" key="1">
    <source>
        <dbReference type="ARBA" id="ARBA00009277"/>
    </source>
</evidence>
<dbReference type="Pfam" id="PF13936">
    <property type="entry name" value="HTH_38"/>
    <property type="match status" value="1"/>
</dbReference>
<comment type="caution">
    <text evidence="8">The sequence shown here is derived from an EMBL/GenBank/DDBJ whole genome shotgun (WGS) entry which is preliminary data.</text>
</comment>
<feature type="domain" description="HTH IS21-type" evidence="5">
    <location>
        <begin position="5"/>
        <end position="67"/>
    </location>
</feature>
<sequence>MLTQEQAVEIRVMARQGLPIREIARRMSCSRNTVRRYLREPEAVGYPPRAARPTKLEPFQEYLLERIAAARPDWIPATVLLREIQERGYDGGYSQLKAFVAQQRPRPADDPVVRFETEPGQQMQADFTIIRRGRDPLLAFVATLGFSRASFVRFSAREDSPAWCAGLENAFAYFGGVPRTVLFDNARTIIIERDVFGPGQHRWNPQLLGLADRYGFVPRVCRPYRARTKGKVERFNGYLKRSFIVPLAASLRTAGLVLDVAAANGYVGPWLDTVANARIHGTTGERPERRLVIERDHLLQLPSRQEIIVAAPRTSAPVPFESLQHPLSVYQALLEVAA</sequence>
<comment type="similarity">
    <text evidence="1">Belongs to the transposase IS21/IS408/IS1162 family.</text>
</comment>
<dbReference type="GO" id="GO:0015074">
    <property type="term" value="P:DNA integration"/>
    <property type="evidence" value="ECO:0007669"/>
    <property type="project" value="InterPro"/>
</dbReference>
<dbReference type="GO" id="GO:0003677">
    <property type="term" value="F:DNA binding"/>
    <property type="evidence" value="ECO:0007669"/>
    <property type="project" value="UniProtKB-KW"/>
</dbReference>
<dbReference type="Proteomes" id="UP000270261">
    <property type="component" value="Unassembled WGS sequence"/>
</dbReference>
<evidence type="ECO:0000313" key="7">
    <source>
        <dbReference type="EMBL" id="RRN43803.1"/>
    </source>
</evidence>
<accession>A0A3R8MRP5</accession>
<evidence type="ECO:0000256" key="4">
    <source>
        <dbReference type="ARBA" id="ARBA00023172"/>
    </source>
</evidence>
<dbReference type="SUPFAM" id="SSF53098">
    <property type="entry name" value="Ribonuclease H-like"/>
    <property type="match status" value="1"/>
</dbReference>
<dbReference type="EMBL" id="RRUE01000001">
    <property type="protein sequence ID" value="RRN44959.1"/>
    <property type="molecule type" value="Genomic_DNA"/>
</dbReference>
<dbReference type="PANTHER" id="PTHR35004:SF6">
    <property type="entry name" value="TRANSPOSASE"/>
    <property type="match status" value="1"/>
</dbReference>